<accession>A0A4P9VH76</accession>
<gene>
    <name evidence="2" type="ORF">B9G39_03120</name>
</gene>
<evidence type="ECO:0000256" key="1">
    <source>
        <dbReference type="SAM" id="SignalP"/>
    </source>
</evidence>
<keyword evidence="3" id="KW-1185">Reference proteome</keyword>
<feature type="chain" id="PRO_5020259766" evidence="1">
    <location>
        <begin position="34"/>
        <end position="137"/>
    </location>
</feature>
<dbReference type="EMBL" id="NDXW01000001">
    <property type="protein sequence ID" value="RDH42515.1"/>
    <property type="molecule type" value="Genomic_DNA"/>
</dbReference>
<keyword evidence="1" id="KW-0732">Signal</keyword>
<comment type="caution">
    <text evidence="2">The sequence shown here is derived from an EMBL/GenBank/DDBJ whole genome shotgun (WGS) entry which is preliminary data.</text>
</comment>
<proteinExistence type="predicted"/>
<dbReference type="Proteomes" id="UP000257039">
    <property type="component" value="Unassembled WGS sequence"/>
</dbReference>
<evidence type="ECO:0000313" key="3">
    <source>
        <dbReference type="Proteomes" id="UP000257039"/>
    </source>
</evidence>
<protein>
    <submittedName>
        <fullName evidence="2">Uncharacterized protein</fullName>
    </submittedName>
</protein>
<name>A0A4P9VH76_9GAMM</name>
<evidence type="ECO:0000313" key="2">
    <source>
        <dbReference type="EMBL" id="RDH42515.1"/>
    </source>
</evidence>
<sequence length="137" mass="15500">MMKNLIPSRHSYSKAAAHLAVLLCCLFNLTAAANDMLELDDFELQSLTQEKTPDDQLPLKAFSQKINSKKPPKPDGPGCRLFAKRERNAILIEERKNNAEHDTNYIDYISIPLLCIQNEYEGKGEKLITPPELPPSY</sequence>
<reference evidence="2 3" key="1">
    <citation type="submission" date="2017-04" db="EMBL/GenBank/DDBJ databases">
        <title>Draft genome sequence of Zooshikella ganghwensis VG4 isolated from Red Sea sediments.</title>
        <authorList>
            <person name="Rehman Z."/>
            <person name="Alam I."/>
            <person name="Kamau A."/>
            <person name="Bajic V."/>
            <person name="Leiknes T."/>
        </authorList>
    </citation>
    <scope>NUCLEOTIDE SEQUENCE [LARGE SCALE GENOMIC DNA]</scope>
    <source>
        <strain evidence="2 3">VG4</strain>
    </source>
</reference>
<organism evidence="2 3">
    <name type="scientific">Zooshikella ganghwensis</name>
    <dbReference type="NCBI Taxonomy" id="202772"/>
    <lineage>
        <taxon>Bacteria</taxon>
        <taxon>Pseudomonadati</taxon>
        <taxon>Pseudomonadota</taxon>
        <taxon>Gammaproteobacteria</taxon>
        <taxon>Oceanospirillales</taxon>
        <taxon>Zooshikellaceae</taxon>
        <taxon>Zooshikella</taxon>
    </lineage>
</organism>
<feature type="signal peptide" evidence="1">
    <location>
        <begin position="1"/>
        <end position="33"/>
    </location>
</feature>
<dbReference type="AlphaFoldDB" id="A0A4P9VH76"/>